<keyword evidence="2" id="KW-1185">Reference proteome</keyword>
<evidence type="ECO:0000313" key="1">
    <source>
        <dbReference type="EMBL" id="RMZ58508.1"/>
    </source>
</evidence>
<proteinExistence type="predicted"/>
<accession>A0A3M7L6Z3</accession>
<dbReference type="RefSeq" id="WP_122547659.1">
    <property type="nucleotide sequence ID" value="NZ_QWIV01000014.1"/>
</dbReference>
<evidence type="ECO:0000313" key="2">
    <source>
        <dbReference type="Proteomes" id="UP000267524"/>
    </source>
</evidence>
<dbReference type="Proteomes" id="UP000267524">
    <property type="component" value="Unassembled WGS sequence"/>
</dbReference>
<organism evidence="1 2">
    <name type="scientific">Chryseobacterium nematophagum</name>
    <dbReference type="NCBI Taxonomy" id="2305228"/>
    <lineage>
        <taxon>Bacteria</taxon>
        <taxon>Pseudomonadati</taxon>
        <taxon>Bacteroidota</taxon>
        <taxon>Flavobacteriia</taxon>
        <taxon>Flavobacteriales</taxon>
        <taxon>Weeksellaceae</taxon>
        <taxon>Chryseobacterium group</taxon>
        <taxon>Chryseobacterium</taxon>
    </lineage>
</organism>
<comment type="caution">
    <text evidence="1">The sequence shown here is derived from an EMBL/GenBank/DDBJ whole genome shotgun (WGS) entry which is preliminary data.</text>
</comment>
<name>A0A3M7L6Z3_9FLAO</name>
<gene>
    <name evidence="1" type="ORF">D1632_12930</name>
</gene>
<reference evidence="1 2" key="1">
    <citation type="submission" date="2018-08" db="EMBL/GenBank/DDBJ databases">
        <title>Chryseobacterium nematophagum: a novel matrix digesting pathogen of nematodes.</title>
        <authorList>
            <person name="Page A."/>
            <person name="Roberts M."/>
            <person name="Felix M.-A."/>
            <person name="Weir W."/>
        </authorList>
    </citation>
    <scope>NUCLEOTIDE SEQUENCE [LARGE SCALE GENOMIC DNA]</scope>
    <source>
        <strain evidence="1 2">JUb275</strain>
    </source>
</reference>
<dbReference type="AlphaFoldDB" id="A0A3M7L6Z3"/>
<dbReference type="EMBL" id="QWIV01000014">
    <property type="protein sequence ID" value="RMZ58508.1"/>
    <property type="molecule type" value="Genomic_DNA"/>
</dbReference>
<protein>
    <submittedName>
        <fullName evidence="1">Uncharacterized protein</fullName>
    </submittedName>
</protein>
<sequence>MKKIVLVFTLFSFSLFFSQKSQNYLQIGYASICCGPPSTEPVMKYLSQFQKKNKIESFEVFKQSGLGREGEFSLYIGIDMIPKSQKVFFLKGLHSAIISQNKKRDPSRDGIVNFERKSSVTKAELTTKDNVTIYKK</sequence>